<comment type="subcellular location">
    <subcellularLocation>
        <location evidence="2">Cytoplasm</location>
    </subcellularLocation>
    <subcellularLocation>
        <location evidence="1">Nucleus</location>
    </subcellularLocation>
</comment>
<evidence type="ECO:0000256" key="5">
    <source>
        <dbReference type="SAM" id="SignalP"/>
    </source>
</evidence>
<sequence length="101" mass="11184">MVKALLYGIHMLSLLICFPDTSSTTISLAVSDSSILLWKVLDSAELKMSSISFFDIDKHESVVSRWARTRTKAAMVGKGLSKNCKAQKLALQHWLEAVSVE</sequence>
<keyword evidence="3" id="KW-0963">Cytoplasm</keyword>
<evidence type="ECO:0000313" key="6">
    <source>
        <dbReference type="EMBL" id="KAD6453175.1"/>
    </source>
</evidence>
<dbReference type="PANTHER" id="PTHR31250">
    <property type="entry name" value="IQ DOMAIN-CONTAINING PROTEIN IQM3"/>
    <property type="match status" value="1"/>
</dbReference>
<evidence type="ECO:0000256" key="1">
    <source>
        <dbReference type="ARBA" id="ARBA00004123"/>
    </source>
</evidence>
<dbReference type="EMBL" id="SZYD01000004">
    <property type="protein sequence ID" value="KAD6453175.1"/>
    <property type="molecule type" value="Genomic_DNA"/>
</dbReference>
<evidence type="ECO:0000256" key="2">
    <source>
        <dbReference type="ARBA" id="ARBA00004496"/>
    </source>
</evidence>
<keyword evidence="7" id="KW-1185">Reference proteome</keyword>
<dbReference type="InterPro" id="IPR044159">
    <property type="entry name" value="IQM"/>
</dbReference>
<feature type="signal peptide" evidence="5">
    <location>
        <begin position="1"/>
        <end position="23"/>
    </location>
</feature>
<keyword evidence="4" id="KW-0539">Nucleus</keyword>
<proteinExistence type="predicted"/>
<dbReference type="PANTHER" id="PTHR31250:SF48">
    <property type="entry name" value="CALMODULIN-BINDING FAMILY PROTEIN"/>
    <property type="match status" value="1"/>
</dbReference>
<dbReference type="AlphaFoldDB" id="A0A5N6PHR6"/>
<dbReference type="OrthoDB" id="1724883at2759"/>
<gene>
    <name evidence="6" type="ORF">E3N88_07880</name>
</gene>
<keyword evidence="5" id="KW-0732">Signal</keyword>
<dbReference type="GO" id="GO:0005737">
    <property type="term" value="C:cytoplasm"/>
    <property type="evidence" value="ECO:0007669"/>
    <property type="project" value="UniProtKB-SubCell"/>
</dbReference>
<comment type="caution">
    <text evidence="6">The sequence shown here is derived from an EMBL/GenBank/DDBJ whole genome shotgun (WGS) entry which is preliminary data.</text>
</comment>
<dbReference type="Proteomes" id="UP000326396">
    <property type="component" value="Linkage Group LG12"/>
</dbReference>
<dbReference type="GO" id="GO:0005634">
    <property type="term" value="C:nucleus"/>
    <property type="evidence" value="ECO:0007669"/>
    <property type="project" value="UniProtKB-SubCell"/>
</dbReference>
<organism evidence="6 7">
    <name type="scientific">Mikania micrantha</name>
    <name type="common">bitter vine</name>
    <dbReference type="NCBI Taxonomy" id="192012"/>
    <lineage>
        <taxon>Eukaryota</taxon>
        <taxon>Viridiplantae</taxon>
        <taxon>Streptophyta</taxon>
        <taxon>Embryophyta</taxon>
        <taxon>Tracheophyta</taxon>
        <taxon>Spermatophyta</taxon>
        <taxon>Magnoliopsida</taxon>
        <taxon>eudicotyledons</taxon>
        <taxon>Gunneridae</taxon>
        <taxon>Pentapetalae</taxon>
        <taxon>asterids</taxon>
        <taxon>campanulids</taxon>
        <taxon>Asterales</taxon>
        <taxon>Asteraceae</taxon>
        <taxon>Asteroideae</taxon>
        <taxon>Heliantheae alliance</taxon>
        <taxon>Eupatorieae</taxon>
        <taxon>Mikania</taxon>
    </lineage>
</organism>
<name>A0A5N6PHR6_9ASTR</name>
<evidence type="ECO:0000256" key="4">
    <source>
        <dbReference type="ARBA" id="ARBA00023242"/>
    </source>
</evidence>
<accession>A0A5N6PHR6</accession>
<evidence type="ECO:0000313" key="7">
    <source>
        <dbReference type="Proteomes" id="UP000326396"/>
    </source>
</evidence>
<evidence type="ECO:0000256" key="3">
    <source>
        <dbReference type="ARBA" id="ARBA00022490"/>
    </source>
</evidence>
<reference evidence="6 7" key="1">
    <citation type="submission" date="2019-05" db="EMBL/GenBank/DDBJ databases">
        <title>Mikania micrantha, genome provides insights into the molecular mechanism of rapid growth.</title>
        <authorList>
            <person name="Liu B."/>
        </authorList>
    </citation>
    <scope>NUCLEOTIDE SEQUENCE [LARGE SCALE GENOMIC DNA]</scope>
    <source>
        <strain evidence="6">NLD-2019</strain>
        <tissue evidence="6">Leaf</tissue>
    </source>
</reference>
<protein>
    <submittedName>
        <fullName evidence="6">Uncharacterized protein</fullName>
    </submittedName>
</protein>
<feature type="chain" id="PRO_5024405717" evidence="5">
    <location>
        <begin position="24"/>
        <end position="101"/>
    </location>
</feature>